<gene>
    <name evidence="2" type="ORF">MENT_LOCUS60636</name>
</gene>
<evidence type="ECO:0000313" key="2">
    <source>
        <dbReference type="EMBL" id="CAD2206743.1"/>
    </source>
</evidence>
<keyword evidence="1" id="KW-1133">Transmembrane helix</keyword>
<dbReference type="Proteomes" id="UP000580250">
    <property type="component" value="Unassembled WGS sequence"/>
</dbReference>
<evidence type="ECO:0000256" key="1">
    <source>
        <dbReference type="SAM" id="Phobius"/>
    </source>
</evidence>
<protein>
    <submittedName>
        <fullName evidence="2">Uncharacterized protein</fullName>
    </submittedName>
</protein>
<evidence type="ECO:0000313" key="3">
    <source>
        <dbReference type="Proteomes" id="UP000580250"/>
    </source>
</evidence>
<dbReference type="AlphaFoldDB" id="A0A6V7Y4Z7"/>
<name>A0A6V7Y4Z7_MELEN</name>
<feature type="transmembrane region" description="Helical" evidence="1">
    <location>
        <begin position="20"/>
        <end position="39"/>
    </location>
</feature>
<comment type="caution">
    <text evidence="2">The sequence shown here is derived from an EMBL/GenBank/DDBJ whole genome shotgun (WGS) entry which is preliminary data.</text>
</comment>
<proteinExistence type="predicted"/>
<keyword evidence="1" id="KW-0812">Transmembrane</keyword>
<organism evidence="2 3">
    <name type="scientific">Meloidogyne enterolobii</name>
    <name type="common">Root-knot nematode worm</name>
    <name type="synonym">Meloidogyne mayaguensis</name>
    <dbReference type="NCBI Taxonomy" id="390850"/>
    <lineage>
        <taxon>Eukaryota</taxon>
        <taxon>Metazoa</taxon>
        <taxon>Ecdysozoa</taxon>
        <taxon>Nematoda</taxon>
        <taxon>Chromadorea</taxon>
        <taxon>Rhabditida</taxon>
        <taxon>Tylenchina</taxon>
        <taxon>Tylenchomorpha</taxon>
        <taxon>Tylenchoidea</taxon>
        <taxon>Meloidogynidae</taxon>
        <taxon>Meloidogyninae</taxon>
        <taxon>Meloidogyne</taxon>
    </lineage>
</organism>
<reference evidence="2 3" key="1">
    <citation type="submission" date="2020-08" db="EMBL/GenBank/DDBJ databases">
        <authorList>
            <person name="Koutsovoulos G."/>
            <person name="Danchin GJ E."/>
        </authorList>
    </citation>
    <scope>NUCLEOTIDE SEQUENCE [LARGE SCALE GENOMIC DNA]</scope>
</reference>
<accession>A0A6V7Y4Z7</accession>
<sequence length="70" mass="8228">MNFLNVLDFIPDILKGKPNILSIYIIFLQVNLLLINYLIDFRRVLLLYSDNKLCINGIFTKDLNPDEIQE</sequence>
<keyword evidence="1" id="KW-0472">Membrane</keyword>
<dbReference type="EMBL" id="CAJEWN010003168">
    <property type="protein sequence ID" value="CAD2206743.1"/>
    <property type="molecule type" value="Genomic_DNA"/>
</dbReference>